<gene>
    <name evidence="1" type="ORF">SAMN04487990_10314</name>
</gene>
<dbReference type="OrthoDB" id="1493875at2"/>
<dbReference type="STRING" id="283786.SAMN04487990_10314"/>
<dbReference type="Proteomes" id="UP000198846">
    <property type="component" value="Unassembled WGS sequence"/>
</dbReference>
<dbReference type="InterPro" id="IPR058060">
    <property type="entry name" value="HYC_CC_PP"/>
</dbReference>
<dbReference type="EMBL" id="FNQK01000003">
    <property type="protein sequence ID" value="SDZ84709.1"/>
    <property type="molecule type" value="Genomic_DNA"/>
</dbReference>
<protein>
    <submittedName>
        <fullName evidence="1">Uncharacterized protein</fullName>
    </submittedName>
</protein>
<accession>A0A1H3WC68</accession>
<dbReference type="NCBIfam" id="NF047658">
    <property type="entry name" value="HYC_CC_PP"/>
    <property type="match status" value="1"/>
</dbReference>
<reference evidence="1 2" key="1">
    <citation type="submission" date="2016-10" db="EMBL/GenBank/DDBJ databases">
        <authorList>
            <person name="de Groot N.N."/>
        </authorList>
    </citation>
    <scope>NUCLEOTIDE SEQUENCE [LARGE SCALE GENOMIC DNA]</scope>
    <source>
        <strain evidence="1 2">DSM 23842</strain>
    </source>
</reference>
<name>A0A1H3WC68_BIZPA</name>
<evidence type="ECO:0000313" key="1">
    <source>
        <dbReference type="EMBL" id="SDZ84709.1"/>
    </source>
</evidence>
<dbReference type="RefSeq" id="WP_143034125.1">
    <property type="nucleotide sequence ID" value="NZ_FNQK01000003.1"/>
</dbReference>
<evidence type="ECO:0000313" key="2">
    <source>
        <dbReference type="Proteomes" id="UP000198846"/>
    </source>
</evidence>
<dbReference type="Pfam" id="PF26622">
    <property type="entry name" value="DUF8199"/>
    <property type="match status" value="1"/>
</dbReference>
<sequence>MIHKGFSILLAILVLFSTVFLTIEKQFCGEVLVDVSIFSDAKHCAGTSPKKDPALVIKIGCCKSDVAVVQGQHVLALNNSDTINLEQPVLFAQLPRLSVLYSEERVLELTAYSNYVPPTIIVDIQLLNDTFLI</sequence>
<dbReference type="InterPro" id="IPR058512">
    <property type="entry name" value="DUF8199"/>
</dbReference>
<dbReference type="AlphaFoldDB" id="A0A1H3WC68"/>
<organism evidence="1 2">
    <name type="scientific">Bizionia paragorgiae</name>
    <dbReference type="NCBI Taxonomy" id="283786"/>
    <lineage>
        <taxon>Bacteria</taxon>
        <taxon>Pseudomonadati</taxon>
        <taxon>Bacteroidota</taxon>
        <taxon>Flavobacteriia</taxon>
        <taxon>Flavobacteriales</taxon>
        <taxon>Flavobacteriaceae</taxon>
        <taxon>Bizionia</taxon>
    </lineage>
</organism>
<keyword evidence="2" id="KW-1185">Reference proteome</keyword>
<proteinExistence type="predicted"/>